<dbReference type="EMBL" id="KB743525">
    <property type="protein sequence ID" value="EOA98297.1"/>
    <property type="molecule type" value="Genomic_DNA"/>
</dbReference>
<organism evidence="2 3">
    <name type="scientific">Anas platyrhynchos</name>
    <name type="common">Mallard</name>
    <name type="synonym">Anas boschas</name>
    <dbReference type="NCBI Taxonomy" id="8839"/>
    <lineage>
        <taxon>Eukaryota</taxon>
        <taxon>Metazoa</taxon>
        <taxon>Chordata</taxon>
        <taxon>Craniata</taxon>
        <taxon>Vertebrata</taxon>
        <taxon>Euteleostomi</taxon>
        <taxon>Archelosauria</taxon>
        <taxon>Archosauria</taxon>
        <taxon>Dinosauria</taxon>
        <taxon>Saurischia</taxon>
        <taxon>Theropoda</taxon>
        <taxon>Coelurosauria</taxon>
        <taxon>Aves</taxon>
        <taxon>Neognathae</taxon>
        <taxon>Galloanserae</taxon>
        <taxon>Anseriformes</taxon>
        <taxon>Anatidae</taxon>
        <taxon>Anatinae</taxon>
        <taxon>Anas</taxon>
    </lineage>
</organism>
<reference evidence="3" key="1">
    <citation type="journal article" date="2013" name="Nat. Genet.">
        <title>The duck genome and transcriptome provide insight into an avian influenza virus reservoir species.</title>
        <authorList>
            <person name="Huang Y."/>
            <person name="Li Y."/>
            <person name="Burt D.W."/>
            <person name="Chen H."/>
            <person name="Zhang Y."/>
            <person name="Qian W."/>
            <person name="Kim H."/>
            <person name="Gan S."/>
            <person name="Zhao Y."/>
            <person name="Li J."/>
            <person name="Yi K."/>
            <person name="Feng H."/>
            <person name="Zhu P."/>
            <person name="Li B."/>
            <person name="Liu Q."/>
            <person name="Fairley S."/>
            <person name="Magor K.E."/>
            <person name="Du Z."/>
            <person name="Hu X."/>
            <person name="Goodman L."/>
            <person name="Tafer H."/>
            <person name="Vignal A."/>
            <person name="Lee T."/>
            <person name="Kim K.W."/>
            <person name="Sheng Z."/>
            <person name="An Y."/>
            <person name="Searle S."/>
            <person name="Herrero J."/>
            <person name="Groenen M.A."/>
            <person name="Crooijmans R.P."/>
            <person name="Faraut T."/>
            <person name="Cai Q."/>
            <person name="Webster R.G."/>
            <person name="Aldridge J.R."/>
            <person name="Warren W.C."/>
            <person name="Bartschat S."/>
            <person name="Kehr S."/>
            <person name="Marz M."/>
            <person name="Stadler P.F."/>
            <person name="Smith J."/>
            <person name="Kraus R.H."/>
            <person name="Zhao Y."/>
            <person name="Ren L."/>
            <person name="Fei J."/>
            <person name="Morisson M."/>
            <person name="Kaiser P."/>
            <person name="Griffin D.K."/>
            <person name="Rao M."/>
            <person name="Pitel F."/>
            <person name="Wang J."/>
            <person name="Li N."/>
        </authorList>
    </citation>
    <scope>NUCLEOTIDE SEQUENCE [LARGE SCALE GENOMIC DNA]</scope>
</reference>
<keyword evidence="3" id="KW-1185">Reference proteome</keyword>
<feature type="compositionally biased region" description="Basic residues" evidence="1">
    <location>
        <begin position="38"/>
        <end position="48"/>
    </location>
</feature>
<sequence length="74" mass="8255">MREAPASPRPHQDTQELRWPLCVREAGRPLSARDSERRRAKRCARQRHGAATEHSAPLRGCPEGPHSSPLPSTP</sequence>
<evidence type="ECO:0000256" key="1">
    <source>
        <dbReference type="SAM" id="MobiDB-lite"/>
    </source>
</evidence>
<protein>
    <submittedName>
        <fullName evidence="2">Uncharacterized protein</fullName>
    </submittedName>
</protein>
<gene>
    <name evidence="2" type="ORF">Anapl_03038</name>
</gene>
<name>R0LDF2_ANAPL</name>
<evidence type="ECO:0000313" key="3">
    <source>
        <dbReference type="Proteomes" id="UP000296049"/>
    </source>
</evidence>
<feature type="region of interest" description="Disordered" evidence="1">
    <location>
        <begin position="1"/>
        <end position="20"/>
    </location>
</feature>
<evidence type="ECO:0000313" key="2">
    <source>
        <dbReference type="EMBL" id="EOA98297.1"/>
    </source>
</evidence>
<accession>R0LDF2</accession>
<dbReference type="AlphaFoldDB" id="R0LDF2"/>
<feature type="region of interest" description="Disordered" evidence="1">
    <location>
        <begin position="26"/>
        <end position="74"/>
    </location>
</feature>
<dbReference type="Proteomes" id="UP000296049">
    <property type="component" value="Unassembled WGS sequence"/>
</dbReference>
<proteinExistence type="predicted"/>
<feature type="compositionally biased region" description="Basic and acidic residues" evidence="1">
    <location>
        <begin position="26"/>
        <end position="37"/>
    </location>
</feature>